<dbReference type="InterPro" id="IPR036847">
    <property type="entry name" value="RimP_C_sf"/>
</dbReference>
<protein>
    <recommendedName>
        <fullName evidence="3">Ribosome maturation factor RimP</fullName>
    </recommendedName>
</protein>
<organism evidence="6 7">
    <name type="scientific">Okeania hirsuta</name>
    <dbReference type="NCBI Taxonomy" id="1458930"/>
    <lineage>
        <taxon>Bacteria</taxon>
        <taxon>Bacillati</taxon>
        <taxon>Cyanobacteriota</taxon>
        <taxon>Cyanophyceae</taxon>
        <taxon>Oscillatoriophycideae</taxon>
        <taxon>Oscillatoriales</taxon>
        <taxon>Microcoleaceae</taxon>
        <taxon>Okeania</taxon>
    </lineage>
</organism>
<comment type="function">
    <text evidence="3">Required for maturation of 30S ribosomal subunits.</text>
</comment>
<dbReference type="SUPFAM" id="SSF74942">
    <property type="entry name" value="YhbC-like, C-terminal domain"/>
    <property type="match status" value="1"/>
</dbReference>
<sequence length="153" mass="17184">MSHPLIPQIINFATPIAESLGLELVGAVFHTNQHPPVLRLDIRNFHQDTGLDDCERMSYAIEESLDAANIISEPYLLEISSPGISKFLDNDRDFIAFKGFSVTVNTSEPYKGKNQWIGQLVGRDQTAIYINQKGRQVTIPRSLIMTVELQEGR</sequence>
<comment type="similarity">
    <text evidence="3">Belongs to the RimP family.</text>
</comment>
<dbReference type="InterPro" id="IPR028989">
    <property type="entry name" value="RimP_N"/>
</dbReference>
<keyword evidence="7" id="KW-1185">Reference proteome</keyword>
<dbReference type="Proteomes" id="UP000269154">
    <property type="component" value="Unassembled WGS sequence"/>
</dbReference>
<evidence type="ECO:0000313" key="6">
    <source>
        <dbReference type="EMBL" id="RQH50234.1"/>
    </source>
</evidence>
<dbReference type="HAMAP" id="MF_01077">
    <property type="entry name" value="RimP"/>
    <property type="match status" value="1"/>
</dbReference>
<dbReference type="Gene3D" id="2.30.30.180">
    <property type="entry name" value="Ribosome maturation factor RimP, C-terminal domain"/>
    <property type="match status" value="1"/>
</dbReference>
<dbReference type="InterPro" id="IPR028998">
    <property type="entry name" value="RimP_C"/>
</dbReference>
<comment type="subcellular location">
    <subcellularLocation>
        <location evidence="3">Cytoplasm</location>
    </subcellularLocation>
</comment>
<proteinExistence type="inferred from homology"/>
<dbReference type="GO" id="GO:0006412">
    <property type="term" value="P:translation"/>
    <property type="evidence" value="ECO:0007669"/>
    <property type="project" value="TreeGrafter"/>
</dbReference>
<evidence type="ECO:0000259" key="4">
    <source>
        <dbReference type="Pfam" id="PF02576"/>
    </source>
</evidence>
<keyword evidence="1 3" id="KW-0963">Cytoplasm</keyword>
<dbReference type="CDD" id="cd01734">
    <property type="entry name" value="YlxS_C"/>
    <property type="match status" value="1"/>
</dbReference>
<accession>A0A3N6NSB5</accession>
<evidence type="ECO:0000259" key="5">
    <source>
        <dbReference type="Pfam" id="PF17384"/>
    </source>
</evidence>
<dbReference type="PANTHER" id="PTHR33867:SF1">
    <property type="entry name" value="RIBOSOME MATURATION FACTOR RIMP"/>
    <property type="match status" value="1"/>
</dbReference>
<dbReference type="SUPFAM" id="SSF75420">
    <property type="entry name" value="YhbC-like, N-terminal domain"/>
    <property type="match status" value="1"/>
</dbReference>
<reference evidence="6 7" key="1">
    <citation type="journal article" date="2018" name="ACS Chem. Biol.">
        <title>Ketoreductase domain dysfunction expands chemodiversity: malyngamide biosynthesis in the cyanobacterium Okeania hirsuta.</title>
        <authorList>
            <person name="Moss N.A."/>
            <person name="Leao T."/>
            <person name="Rankin M."/>
            <person name="McCullough T.M."/>
            <person name="Qu P."/>
            <person name="Korobeynikov A."/>
            <person name="Smith J.L."/>
            <person name="Gerwick L."/>
            <person name="Gerwick W.H."/>
        </authorList>
    </citation>
    <scope>NUCLEOTIDE SEQUENCE [LARGE SCALE GENOMIC DNA]</scope>
    <source>
        <strain evidence="6 7">PAB10Feb10-1</strain>
    </source>
</reference>
<dbReference type="EMBL" id="RCBY01000024">
    <property type="protein sequence ID" value="RQH50234.1"/>
    <property type="molecule type" value="Genomic_DNA"/>
</dbReference>
<dbReference type="Gene3D" id="3.30.300.70">
    <property type="entry name" value="RimP-like superfamily, N-terminal"/>
    <property type="match status" value="1"/>
</dbReference>
<dbReference type="AlphaFoldDB" id="A0A3N6NSB5"/>
<dbReference type="RefSeq" id="WP_124145086.1">
    <property type="nucleotide sequence ID" value="NZ_CAWOKI010000065.1"/>
</dbReference>
<feature type="domain" description="Ribosome maturation factor RimP N-terminal" evidence="4">
    <location>
        <begin position="14"/>
        <end position="84"/>
    </location>
</feature>
<feature type="domain" description="Ribosome maturation factor RimP C-terminal" evidence="5">
    <location>
        <begin position="88"/>
        <end position="149"/>
    </location>
</feature>
<gene>
    <name evidence="3 6" type="primary">rimP</name>
    <name evidence="6" type="ORF">D5R40_06670</name>
</gene>
<evidence type="ECO:0000313" key="7">
    <source>
        <dbReference type="Proteomes" id="UP000269154"/>
    </source>
</evidence>
<dbReference type="OrthoDB" id="9805006at2"/>
<dbReference type="InterPro" id="IPR035956">
    <property type="entry name" value="RimP_N_sf"/>
</dbReference>
<keyword evidence="2 3" id="KW-0690">Ribosome biogenesis</keyword>
<evidence type="ECO:0000256" key="2">
    <source>
        <dbReference type="ARBA" id="ARBA00022517"/>
    </source>
</evidence>
<dbReference type="Pfam" id="PF02576">
    <property type="entry name" value="RimP_N"/>
    <property type="match status" value="1"/>
</dbReference>
<dbReference type="InterPro" id="IPR003728">
    <property type="entry name" value="Ribosome_maturation_RimP"/>
</dbReference>
<comment type="caution">
    <text evidence="6">The sequence shown here is derived from an EMBL/GenBank/DDBJ whole genome shotgun (WGS) entry which is preliminary data.</text>
</comment>
<dbReference type="NCBIfam" id="NF000935">
    <property type="entry name" value="PRK00092.3-3"/>
    <property type="match status" value="1"/>
</dbReference>
<evidence type="ECO:0000256" key="3">
    <source>
        <dbReference type="HAMAP-Rule" id="MF_01077"/>
    </source>
</evidence>
<dbReference type="PANTHER" id="PTHR33867">
    <property type="entry name" value="RIBOSOME MATURATION FACTOR RIMP"/>
    <property type="match status" value="1"/>
</dbReference>
<dbReference type="GO" id="GO:0005829">
    <property type="term" value="C:cytosol"/>
    <property type="evidence" value="ECO:0007669"/>
    <property type="project" value="TreeGrafter"/>
</dbReference>
<evidence type="ECO:0000256" key="1">
    <source>
        <dbReference type="ARBA" id="ARBA00022490"/>
    </source>
</evidence>
<name>A0A3N6NSB5_9CYAN</name>
<dbReference type="GO" id="GO:0000028">
    <property type="term" value="P:ribosomal small subunit assembly"/>
    <property type="evidence" value="ECO:0007669"/>
    <property type="project" value="TreeGrafter"/>
</dbReference>
<dbReference type="Pfam" id="PF17384">
    <property type="entry name" value="DUF150_C"/>
    <property type="match status" value="1"/>
</dbReference>